<accession>A0AAV6WGP1</accession>
<sequence>MSANEHDWARLLNVAQFSYNLQRSEATRKSPFELGTGQQPLIPHTLSISFNSVRCPGVAKMAKSWAKHSNLAKSLLEKARRRVKKLANAKRRHLEFNIGDKNFEDSSDLSCEHAKAVPRGRGRSKLRRIAPSTSRDD</sequence>
<protein>
    <submittedName>
        <fullName evidence="2">Uncharacterized protein</fullName>
    </submittedName>
</protein>
<dbReference type="EMBL" id="WHWC01000017">
    <property type="protein sequence ID" value="KAG8366130.1"/>
    <property type="molecule type" value="Genomic_DNA"/>
</dbReference>
<name>A0AAV6WGP1_9LAMI</name>
<gene>
    <name evidence="2" type="ORF">BUALT_Bualt17G0043800</name>
</gene>
<feature type="compositionally biased region" description="Basic residues" evidence="1">
    <location>
        <begin position="116"/>
        <end position="128"/>
    </location>
</feature>
<dbReference type="Proteomes" id="UP000826271">
    <property type="component" value="Unassembled WGS sequence"/>
</dbReference>
<comment type="caution">
    <text evidence="2">The sequence shown here is derived from an EMBL/GenBank/DDBJ whole genome shotgun (WGS) entry which is preliminary data.</text>
</comment>
<organism evidence="2 3">
    <name type="scientific">Buddleja alternifolia</name>
    <dbReference type="NCBI Taxonomy" id="168488"/>
    <lineage>
        <taxon>Eukaryota</taxon>
        <taxon>Viridiplantae</taxon>
        <taxon>Streptophyta</taxon>
        <taxon>Embryophyta</taxon>
        <taxon>Tracheophyta</taxon>
        <taxon>Spermatophyta</taxon>
        <taxon>Magnoliopsida</taxon>
        <taxon>eudicotyledons</taxon>
        <taxon>Gunneridae</taxon>
        <taxon>Pentapetalae</taxon>
        <taxon>asterids</taxon>
        <taxon>lamiids</taxon>
        <taxon>Lamiales</taxon>
        <taxon>Scrophulariaceae</taxon>
        <taxon>Buddlejeae</taxon>
        <taxon>Buddleja</taxon>
    </lineage>
</organism>
<reference evidence="2" key="1">
    <citation type="submission" date="2019-10" db="EMBL/GenBank/DDBJ databases">
        <authorList>
            <person name="Zhang R."/>
            <person name="Pan Y."/>
            <person name="Wang J."/>
            <person name="Ma R."/>
            <person name="Yu S."/>
        </authorList>
    </citation>
    <scope>NUCLEOTIDE SEQUENCE</scope>
    <source>
        <strain evidence="2">LA-IB0</strain>
        <tissue evidence="2">Leaf</tissue>
    </source>
</reference>
<evidence type="ECO:0000313" key="2">
    <source>
        <dbReference type="EMBL" id="KAG8366130.1"/>
    </source>
</evidence>
<evidence type="ECO:0000313" key="3">
    <source>
        <dbReference type="Proteomes" id="UP000826271"/>
    </source>
</evidence>
<feature type="region of interest" description="Disordered" evidence="1">
    <location>
        <begin position="114"/>
        <end position="137"/>
    </location>
</feature>
<proteinExistence type="predicted"/>
<keyword evidence="3" id="KW-1185">Reference proteome</keyword>
<dbReference type="AlphaFoldDB" id="A0AAV6WGP1"/>
<evidence type="ECO:0000256" key="1">
    <source>
        <dbReference type="SAM" id="MobiDB-lite"/>
    </source>
</evidence>